<protein>
    <submittedName>
        <fullName evidence="2">Uncharacterized protein</fullName>
    </submittedName>
</protein>
<gene>
    <name evidence="2" type="ORF">RIF29_09358</name>
</gene>
<keyword evidence="3" id="KW-1185">Reference proteome</keyword>
<sequence length="91" mass="10210">MVGSNVMGLREKSSKSHTTTHRLILATNSELGRTKEGLGFAAVLRHLVVADASRQVAEEKRSYSQRRTPIALRSQLLFALRFTEENTIWPS</sequence>
<reference evidence="2 3" key="1">
    <citation type="submission" date="2024-01" db="EMBL/GenBank/DDBJ databases">
        <title>The genomes of 5 underutilized Papilionoideae crops provide insights into root nodulation and disease resistanc.</title>
        <authorList>
            <person name="Yuan L."/>
        </authorList>
    </citation>
    <scope>NUCLEOTIDE SEQUENCE [LARGE SCALE GENOMIC DNA]</scope>
    <source>
        <strain evidence="2">ZHUSHIDOU_FW_LH</strain>
        <tissue evidence="2">Leaf</tissue>
    </source>
</reference>
<dbReference type="Proteomes" id="UP001372338">
    <property type="component" value="Unassembled WGS sequence"/>
</dbReference>
<organism evidence="2 3">
    <name type="scientific">Crotalaria pallida</name>
    <name type="common">Smooth rattlebox</name>
    <name type="synonym">Crotalaria striata</name>
    <dbReference type="NCBI Taxonomy" id="3830"/>
    <lineage>
        <taxon>Eukaryota</taxon>
        <taxon>Viridiplantae</taxon>
        <taxon>Streptophyta</taxon>
        <taxon>Embryophyta</taxon>
        <taxon>Tracheophyta</taxon>
        <taxon>Spermatophyta</taxon>
        <taxon>Magnoliopsida</taxon>
        <taxon>eudicotyledons</taxon>
        <taxon>Gunneridae</taxon>
        <taxon>Pentapetalae</taxon>
        <taxon>rosids</taxon>
        <taxon>fabids</taxon>
        <taxon>Fabales</taxon>
        <taxon>Fabaceae</taxon>
        <taxon>Papilionoideae</taxon>
        <taxon>50 kb inversion clade</taxon>
        <taxon>genistoids sensu lato</taxon>
        <taxon>core genistoids</taxon>
        <taxon>Crotalarieae</taxon>
        <taxon>Crotalaria</taxon>
    </lineage>
</organism>
<dbReference type="AlphaFoldDB" id="A0AAN9FRR0"/>
<evidence type="ECO:0000256" key="1">
    <source>
        <dbReference type="SAM" id="MobiDB-lite"/>
    </source>
</evidence>
<proteinExistence type="predicted"/>
<feature type="region of interest" description="Disordered" evidence="1">
    <location>
        <begin position="1"/>
        <end position="21"/>
    </location>
</feature>
<accession>A0AAN9FRR0</accession>
<evidence type="ECO:0000313" key="3">
    <source>
        <dbReference type="Proteomes" id="UP001372338"/>
    </source>
</evidence>
<dbReference type="EMBL" id="JAYWIO010000002">
    <property type="protein sequence ID" value="KAK7281399.1"/>
    <property type="molecule type" value="Genomic_DNA"/>
</dbReference>
<evidence type="ECO:0000313" key="2">
    <source>
        <dbReference type="EMBL" id="KAK7281399.1"/>
    </source>
</evidence>
<name>A0AAN9FRR0_CROPI</name>
<comment type="caution">
    <text evidence="2">The sequence shown here is derived from an EMBL/GenBank/DDBJ whole genome shotgun (WGS) entry which is preliminary data.</text>
</comment>